<gene>
    <name evidence="2" type="ORF">BASA50_003932</name>
</gene>
<accession>A0ABQ8FGR9</accession>
<dbReference type="Proteomes" id="UP001648503">
    <property type="component" value="Unassembled WGS sequence"/>
</dbReference>
<protein>
    <submittedName>
        <fullName evidence="2">Uncharacterized protein</fullName>
    </submittedName>
</protein>
<evidence type="ECO:0000256" key="1">
    <source>
        <dbReference type="SAM" id="SignalP"/>
    </source>
</evidence>
<keyword evidence="3" id="KW-1185">Reference proteome</keyword>
<name>A0ABQ8FGR9_9FUNG</name>
<proteinExistence type="predicted"/>
<organism evidence="2 3">
    <name type="scientific">Batrachochytrium salamandrivorans</name>
    <dbReference type="NCBI Taxonomy" id="1357716"/>
    <lineage>
        <taxon>Eukaryota</taxon>
        <taxon>Fungi</taxon>
        <taxon>Fungi incertae sedis</taxon>
        <taxon>Chytridiomycota</taxon>
        <taxon>Chytridiomycota incertae sedis</taxon>
        <taxon>Chytridiomycetes</taxon>
        <taxon>Rhizophydiales</taxon>
        <taxon>Rhizophydiales incertae sedis</taxon>
        <taxon>Batrachochytrium</taxon>
    </lineage>
</organism>
<keyword evidence="1" id="KW-0732">Signal</keyword>
<comment type="caution">
    <text evidence="2">The sequence shown here is derived from an EMBL/GenBank/DDBJ whole genome shotgun (WGS) entry which is preliminary data.</text>
</comment>
<reference evidence="2 3" key="1">
    <citation type="submission" date="2021-02" db="EMBL/GenBank/DDBJ databases">
        <title>Variation within the Batrachochytrium salamandrivorans European outbreak.</title>
        <authorList>
            <person name="Kelly M."/>
            <person name="Pasmans F."/>
            <person name="Shea T.P."/>
            <person name="Munoz J.F."/>
            <person name="Carranza S."/>
            <person name="Cuomo C.A."/>
            <person name="Martel A."/>
        </authorList>
    </citation>
    <scope>NUCLEOTIDE SEQUENCE [LARGE SCALE GENOMIC DNA]</scope>
    <source>
        <strain evidence="2 3">AMFP18/2</strain>
    </source>
</reference>
<dbReference type="EMBL" id="JAFCIX010000116">
    <property type="protein sequence ID" value="KAH6598049.1"/>
    <property type="molecule type" value="Genomic_DNA"/>
</dbReference>
<evidence type="ECO:0000313" key="3">
    <source>
        <dbReference type="Proteomes" id="UP001648503"/>
    </source>
</evidence>
<feature type="chain" id="PRO_5046810364" evidence="1">
    <location>
        <begin position="19"/>
        <end position="258"/>
    </location>
</feature>
<sequence length="258" mass="28984">MKLISFVAISFLAITVSAWPPQSPRQFSQDEIQAEIARLTTEYEEEERIFAPIENDAKIKRQTAIALIHKGDSIVAQLKEAGLNGYTKPGLEKKYDVAKARFGVLNSEYEDQLSSYASARQKYTDAKAELELLMENKERIVDYNGKYGAQTGSSLGSFYSIGFLEEQRDEILKDLAISLAELKKIESLLKELKGIKTDKSGPRSGLVVQSNELKDKIQICESQCKIVKKILRDYECSQSTGARFMKSLYSHLPNGPIE</sequence>
<evidence type="ECO:0000313" key="2">
    <source>
        <dbReference type="EMBL" id="KAH6598049.1"/>
    </source>
</evidence>
<feature type="signal peptide" evidence="1">
    <location>
        <begin position="1"/>
        <end position="18"/>
    </location>
</feature>